<name>A0A699YVF1_HAELA</name>
<evidence type="ECO:0000313" key="2">
    <source>
        <dbReference type="EMBL" id="GFH14163.1"/>
    </source>
</evidence>
<proteinExistence type="predicted"/>
<evidence type="ECO:0000313" key="3">
    <source>
        <dbReference type="Proteomes" id="UP000485058"/>
    </source>
</evidence>
<dbReference type="EMBL" id="BLLF01000694">
    <property type="protein sequence ID" value="GFH14163.1"/>
    <property type="molecule type" value="Genomic_DNA"/>
</dbReference>
<accession>A0A699YVF1</accession>
<evidence type="ECO:0000256" key="1">
    <source>
        <dbReference type="SAM" id="MobiDB-lite"/>
    </source>
</evidence>
<dbReference type="Proteomes" id="UP000485058">
    <property type="component" value="Unassembled WGS sequence"/>
</dbReference>
<feature type="region of interest" description="Disordered" evidence="1">
    <location>
        <begin position="21"/>
        <end position="49"/>
    </location>
</feature>
<sequence>MIRAPHLSDAATIQGRVLCRHRPPSLNPTQPPIDPSLQSLPDATTPSLPPDHDQHYHILMSRHPCKACRGEYVRGCPVSQAGRRAGISPSSPRHTASQACQVLTWDILRLDQACLVQSQLTMAGVLHQVGAHGLQQSTAADQISFTQAVQQPVPRDRQGHTTHSCRDIHARHVKVLTCGHWVHP</sequence>
<dbReference type="AlphaFoldDB" id="A0A699YVF1"/>
<gene>
    <name evidence="2" type="ORF">HaLaN_10164</name>
</gene>
<keyword evidence="3" id="KW-1185">Reference proteome</keyword>
<feature type="compositionally biased region" description="Polar residues" evidence="1">
    <location>
        <begin position="36"/>
        <end position="46"/>
    </location>
</feature>
<protein>
    <submittedName>
        <fullName evidence="2">Uncharacterized protein</fullName>
    </submittedName>
</protein>
<reference evidence="2 3" key="1">
    <citation type="submission" date="2020-02" db="EMBL/GenBank/DDBJ databases">
        <title>Draft genome sequence of Haematococcus lacustris strain NIES-144.</title>
        <authorList>
            <person name="Morimoto D."/>
            <person name="Nakagawa S."/>
            <person name="Yoshida T."/>
            <person name="Sawayama S."/>
        </authorList>
    </citation>
    <scope>NUCLEOTIDE SEQUENCE [LARGE SCALE GENOMIC DNA]</scope>
    <source>
        <strain evidence="2 3">NIES-144</strain>
    </source>
</reference>
<feature type="compositionally biased region" description="Pro residues" evidence="1">
    <location>
        <begin position="25"/>
        <end position="34"/>
    </location>
</feature>
<comment type="caution">
    <text evidence="2">The sequence shown here is derived from an EMBL/GenBank/DDBJ whole genome shotgun (WGS) entry which is preliminary data.</text>
</comment>
<organism evidence="2 3">
    <name type="scientific">Haematococcus lacustris</name>
    <name type="common">Green alga</name>
    <name type="synonym">Haematococcus pluvialis</name>
    <dbReference type="NCBI Taxonomy" id="44745"/>
    <lineage>
        <taxon>Eukaryota</taxon>
        <taxon>Viridiplantae</taxon>
        <taxon>Chlorophyta</taxon>
        <taxon>core chlorophytes</taxon>
        <taxon>Chlorophyceae</taxon>
        <taxon>CS clade</taxon>
        <taxon>Chlamydomonadales</taxon>
        <taxon>Haematococcaceae</taxon>
        <taxon>Haematococcus</taxon>
    </lineage>
</organism>